<reference evidence="2" key="1">
    <citation type="journal article" date="2010" name="Nat. Biotechnol.">
        <title>Draft genome sequence of the oilseed species Ricinus communis.</title>
        <authorList>
            <person name="Chan A.P."/>
            <person name="Crabtree J."/>
            <person name="Zhao Q."/>
            <person name="Lorenzi H."/>
            <person name="Orvis J."/>
            <person name="Puiu D."/>
            <person name="Melake-Berhan A."/>
            <person name="Jones K.M."/>
            <person name="Redman J."/>
            <person name="Chen G."/>
            <person name="Cahoon E.B."/>
            <person name="Gedil M."/>
            <person name="Stanke M."/>
            <person name="Haas B.J."/>
            <person name="Wortman J.R."/>
            <person name="Fraser-Liggett C.M."/>
            <person name="Ravel J."/>
            <person name="Rabinowicz P.D."/>
        </authorList>
    </citation>
    <scope>NUCLEOTIDE SEQUENCE [LARGE SCALE GENOMIC DNA]</scope>
    <source>
        <strain evidence="2">cv. Hale</strain>
    </source>
</reference>
<proteinExistence type="predicted"/>
<dbReference type="EMBL" id="EQ974205">
    <property type="protein sequence ID" value="EEF32003.1"/>
    <property type="molecule type" value="Genomic_DNA"/>
</dbReference>
<sequence length="129" mass="14836">MYLSVFRSILWVVVFVQKENNIGAYVGSLGLNYLRNFSWIICEQNVMDSSPGTTDYGLSADMRREGYVALSVMLLAHAILLGRKQIWVMMSRVMKNGKRRIPVKVSQIVIRMMKKKVEEGCLKDNEDEK</sequence>
<accession>B9SWL4</accession>
<evidence type="ECO:0000313" key="1">
    <source>
        <dbReference type="EMBL" id="EEF32003.1"/>
    </source>
</evidence>
<keyword evidence="2" id="KW-1185">Reference proteome</keyword>
<organism evidence="1 2">
    <name type="scientific">Ricinus communis</name>
    <name type="common">Castor bean</name>
    <dbReference type="NCBI Taxonomy" id="3988"/>
    <lineage>
        <taxon>Eukaryota</taxon>
        <taxon>Viridiplantae</taxon>
        <taxon>Streptophyta</taxon>
        <taxon>Embryophyta</taxon>
        <taxon>Tracheophyta</taxon>
        <taxon>Spermatophyta</taxon>
        <taxon>Magnoliopsida</taxon>
        <taxon>eudicotyledons</taxon>
        <taxon>Gunneridae</taxon>
        <taxon>Pentapetalae</taxon>
        <taxon>rosids</taxon>
        <taxon>fabids</taxon>
        <taxon>Malpighiales</taxon>
        <taxon>Euphorbiaceae</taxon>
        <taxon>Acalyphoideae</taxon>
        <taxon>Acalypheae</taxon>
        <taxon>Ricinus</taxon>
    </lineage>
</organism>
<name>B9SWL4_RICCO</name>
<dbReference type="Proteomes" id="UP000008311">
    <property type="component" value="Unassembled WGS sequence"/>
</dbReference>
<dbReference type="InParanoid" id="B9SWL4"/>
<evidence type="ECO:0000313" key="2">
    <source>
        <dbReference type="Proteomes" id="UP000008311"/>
    </source>
</evidence>
<gene>
    <name evidence="1" type="ORF">RCOM_0551990</name>
</gene>
<protein>
    <submittedName>
        <fullName evidence="1">Uncharacterized protein</fullName>
    </submittedName>
</protein>
<dbReference type="AlphaFoldDB" id="B9SWL4"/>